<evidence type="ECO:0000313" key="1">
    <source>
        <dbReference type="EMBL" id="SDX89796.1"/>
    </source>
</evidence>
<sequence>MSIPDFLLGILQQKLICHSFPSTFPDINPSFEKYYIFYSITQWRFIGFLYRI</sequence>
<dbReference type="EMBL" id="FNPK01000001">
    <property type="protein sequence ID" value="SDX89796.1"/>
    <property type="molecule type" value="Genomic_DNA"/>
</dbReference>
<name>A0A1H3FFQ6_9GAMM</name>
<accession>A0A1H3FFQ6</accession>
<keyword evidence="2" id="KW-1185">Reference proteome</keyword>
<gene>
    <name evidence="1" type="ORF">SAMN05421643_10145</name>
</gene>
<reference evidence="2" key="1">
    <citation type="submission" date="2016-10" db="EMBL/GenBank/DDBJ databases">
        <authorList>
            <person name="Varghese N."/>
            <person name="Submissions S."/>
        </authorList>
    </citation>
    <scope>NUCLEOTIDE SEQUENCE [LARGE SCALE GENOMIC DNA]</scope>
    <source>
        <strain evidence="2">ANC 5109</strain>
    </source>
</reference>
<dbReference type="AlphaFoldDB" id="A0A1H3FFQ6"/>
<protein>
    <submittedName>
        <fullName evidence="1">Uncharacterized protein</fullName>
    </submittedName>
</protein>
<dbReference type="Proteomes" id="UP000199035">
    <property type="component" value="Unassembled WGS sequence"/>
</dbReference>
<organism evidence="1 2">
    <name type="scientific">Acinetobacter kyonggiensis</name>
    <dbReference type="NCBI Taxonomy" id="595670"/>
    <lineage>
        <taxon>Bacteria</taxon>
        <taxon>Pseudomonadati</taxon>
        <taxon>Pseudomonadota</taxon>
        <taxon>Gammaproteobacteria</taxon>
        <taxon>Moraxellales</taxon>
        <taxon>Moraxellaceae</taxon>
        <taxon>Acinetobacter</taxon>
    </lineage>
</organism>
<proteinExistence type="predicted"/>
<evidence type="ECO:0000313" key="2">
    <source>
        <dbReference type="Proteomes" id="UP000199035"/>
    </source>
</evidence>